<feature type="domain" description="Double zinc ribbon" evidence="2">
    <location>
        <begin position="13"/>
        <end position="75"/>
    </location>
</feature>
<dbReference type="Proteomes" id="UP000471031">
    <property type="component" value="Unassembled WGS sequence"/>
</dbReference>
<proteinExistence type="inferred from homology"/>
<comment type="caution">
    <text evidence="3">The sequence shown here is derived from an EMBL/GenBank/DDBJ whole genome shotgun (WGS) entry which is preliminary data.</text>
</comment>
<dbReference type="CDD" id="cd06223">
    <property type="entry name" value="PRTases_typeI"/>
    <property type="match status" value="1"/>
</dbReference>
<dbReference type="EMBL" id="WXEX01000006">
    <property type="protein sequence ID" value="MZP43059.1"/>
    <property type="molecule type" value="Genomic_DNA"/>
</dbReference>
<dbReference type="PANTHER" id="PTHR47505">
    <property type="entry name" value="DNA UTILIZATION PROTEIN YHGH"/>
    <property type="match status" value="1"/>
</dbReference>
<dbReference type="InterPro" id="IPR029057">
    <property type="entry name" value="PRTase-like"/>
</dbReference>
<evidence type="ECO:0000259" key="2">
    <source>
        <dbReference type="Pfam" id="PF18912"/>
    </source>
</evidence>
<gene>
    <name evidence="3" type="ORF">GTO89_08420</name>
</gene>
<evidence type="ECO:0000313" key="4">
    <source>
        <dbReference type="Proteomes" id="UP000471031"/>
    </source>
</evidence>
<evidence type="ECO:0000313" key="3">
    <source>
        <dbReference type="EMBL" id="MZP43059.1"/>
    </source>
</evidence>
<sequence>MGASFKISDLFSLDTLFPPAPDCLFCRQAITLGGAGRLGLCRRCLRAIETSRMGLARCNRCGKYVQAEGRCVDCRLREPCFLQAWSIGPYEGLLRQCVHDLKYQGFRGVARPLGRLMAERLWDHVPGNSWHSAWGELKAAVLTPIPLHPEKLYRRNFNQAQLLAEAVADATGFPVADLLGRREDRTAQARLSRQERLRNLRGQFFVQAPPEGDERQENPLKSSLLASPSAVILVDDVYTTGATVQEAAQTLQQWGVRQVYALTAAAGMGV</sequence>
<accession>A0A845LEK6</accession>
<organism evidence="3 4">
    <name type="scientific">Heliomicrobium gestii</name>
    <name type="common">Heliobacterium gestii</name>
    <dbReference type="NCBI Taxonomy" id="2699"/>
    <lineage>
        <taxon>Bacteria</taxon>
        <taxon>Bacillati</taxon>
        <taxon>Bacillota</taxon>
        <taxon>Clostridia</taxon>
        <taxon>Eubacteriales</taxon>
        <taxon>Heliobacteriaceae</taxon>
        <taxon>Heliomicrobium</taxon>
    </lineage>
</organism>
<dbReference type="InterPro" id="IPR051910">
    <property type="entry name" value="ComF/GntX_DNA_util-trans"/>
</dbReference>
<dbReference type="InterPro" id="IPR000836">
    <property type="entry name" value="PRTase_dom"/>
</dbReference>
<protein>
    <recommendedName>
        <fullName evidence="2">Double zinc ribbon domain-containing protein</fullName>
    </recommendedName>
</protein>
<comment type="similarity">
    <text evidence="1">Belongs to the ComF/GntX family.</text>
</comment>
<dbReference type="Gene3D" id="3.40.50.2020">
    <property type="match status" value="1"/>
</dbReference>
<dbReference type="OrthoDB" id="9779910at2"/>
<dbReference type="InterPro" id="IPR044005">
    <property type="entry name" value="DZR_2"/>
</dbReference>
<dbReference type="PANTHER" id="PTHR47505:SF1">
    <property type="entry name" value="DNA UTILIZATION PROTEIN YHGH"/>
    <property type="match status" value="1"/>
</dbReference>
<dbReference type="RefSeq" id="WP_161261634.1">
    <property type="nucleotide sequence ID" value="NZ_JAFBDC010000005.1"/>
</dbReference>
<name>A0A845LEK6_HELGE</name>
<reference evidence="3 4" key="1">
    <citation type="submission" date="2020-01" db="EMBL/GenBank/DDBJ databases">
        <title>Whole genome sequence of Heliobacterium gestii DSM 11169.</title>
        <authorList>
            <person name="Kyndt J.A."/>
            <person name="Meyer T.E."/>
        </authorList>
    </citation>
    <scope>NUCLEOTIDE SEQUENCE [LARGE SCALE GENOMIC DNA]</scope>
    <source>
        <strain evidence="3 4">DSM 11169</strain>
    </source>
</reference>
<dbReference type="AlphaFoldDB" id="A0A845LEK6"/>
<keyword evidence="4" id="KW-1185">Reference proteome</keyword>
<evidence type="ECO:0000256" key="1">
    <source>
        <dbReference type="ARBA" id="ARBA00008007"/>
    </source>
</evidence>
<dbReference type="Pfam" id="PF18912">
    <property type="entry name" value="DZR_2"/>
    <property type="match status" value="1"/>
</dbReference>
<dbReference type="SUPFAM" id="SSF53271">
    <property type="entry name" value="PRTase-like"/>
    <property type="match status" value="1"/>
</dbReference>